<sequence precursor="true">MLASNRITVALLCLTLWPLANANADDWGQWMGPNRDGVYRETGIINAIPESGLKVKWRMPIKSGYAGPAVADGKVFVFDYEATEGKVVNDYGSRAQLAGSERLVAFDEATGKQLWTHEYDCPYNISYPSGPRCTPTVDGDRVYILGSEGDLRCVQTEDGSLVWKKNLKNDFGAEVPMWGFASHPLIDGDLLYTMVGGKGQGIVAFDKLTGDVKWKSLDCAAGYCPPIIIEKGGARQLIAFNPTSVASLNPADGKQYWSVPIESLYEMSIVRPMLDGDFMYVCGKGNQSVMLKLDSTKPAATEVWRGRPRKSIYGANATPMFVDGMLYGADQDMGCLIAADGKDGTRLWQTFDATNPAEDRKLAHGTAFVTRMGDTNRYLIMSEVGDLLISELTREKYTPHGRFHVLEPTGTTFGRSFVWSHPAYANKTAYIRNDEEIVAVDLSK</sequence>
<feature type="chain" id="PRO_5022942276" evidence="1">
    <location>
        <begin position="23"/>
        <end position="444"/>
    </location>
</feature>
<evidence type="ECO:0000313" key="4">
    <source>
        <dbReference type="Proteomes" id="UP000322214"/>
    </source>
</evidence>
<dbReference type="STRING" id="980251.GCA_001642875_04972"/>
<accession>A0A5B9PI48</accession>
<organism evidence="3 4">
    <name type="scientific">Mariniblastus fucicola</name>
    <dbReference type="NCBI Taxonomy" id="980251"/>
    <lineage>
        <taxon>Bacteria</taxon>
        <taxon>Pseudomonadati</taxon>
        <taxon>Planctomycetota</taxon>
        <taxon>Planctomycetia</taxon>
        <taxon>Pirellulales</taxon>
        <taxon>Pirellulaceae</taxon>
        <taxon>Mariniblastus</taxon>
    </lineage>
</organism>
<dbReference type="RefSeq" id="WP_238381182.1">
    <property type="nucleotide sequence ID" value="NZ_CP042912.1"/>
</dbReference>
<dbReference type="AlphaFoldDB" id="A0A5B9PI48"/>
<evidence type="ECO:0000259" key="2">
    <source>
        <dbReference type="Pfam" id="PF13360"/>
    </source>
</evidence>
<evidence type="ECO:0000256" key="1">
    <source>
        <dbReference type="SAM" id="SignalP"/>
    </source>
</evidence>
<dbReference type="PANTHER" id="PTHR34512:SF30">
    <property type="entry name" value="OUTER MEMBRANE PROTEIN ASSEMBLY FACTOR BAMB"/>
    <property type="match status" value="1"/>
</dbReference>
<feature type="signal peptide" evidence="1">
    <location>
        <begin position="1"/>
        <end position="22"/>
    </location>
</feature>
<name>A0A5B9PI48_9BACT</name>
<keyword evidence="1" id="KW-0732">Signal</keyword>
<dbReference type="Gene3D" id="2.130.10.10">
    <property type="entry name" value="YVTN repeat-like/Quinoprotein amine dehydrogenase"/>
    <property type="match status" value="1"/>
</dbReference>
<dbReference type="InterPro" id="IPR002372">
    <property type="entry name" value="PQQ_rpt_dom"/>
</dbReference>
<dbReference type="Proteomes" id="UP000322214">
    <property type="component" value="Chromosome"/>
</dbReference>
<dbReference type="SMART" id="SM00564">
    <property type="entry name" value="PQQ"/>
    <property type="match status" value="4"/>
</dbReference>
<keyword evidence="4" id="KW-1185">Reference proteome</keyword>
<evidence type="ECO:0000313" key="3">
    <source>
        <dbReference type="EMBL" id="QEG24970.1"/>
    </source>
</evidence>
<dbReference type="PANTHER" id="PTHR34512">
    <property type="entry name" value="CELL SURFACE PROTEIN"/>
    <property type="match status" value="1"/>
</dbReference>
<reference evidence="3 4" key="1">
    <citation type="submission" date="2019-08" db="EMBL/GenBank/DDBJ databases">
        <title>Deep-cultivation of Planctomycetes and their phenomic and genomic characterization uncovers novel biology.</title>
        <authorList>
            <person name="Wiegand S."/>
            <person name="Jogler M."/>
            <person name="Boedeker C."/>
            <person name="Pinto D."/>
            <person name="Vollmers J."/>
            <person name="Rivas-Marin E."/>
            <person name="Kohn T."/>
            <person name="Peeters S.H."/>
            <person name="Heuer A."/>
            <person name="Rast P."/>
            <person name="Oberbeckmann S."/>
            <person name="Bunk B."/>
            <person name="Jeske O."/>
            <person name="Meyerdierks A."/>
            <person name="Storesund J.E."/>
            <person name="Kallscheuer N."/>
            <person name="Luecker S."/>
            <person name="Lage O.M."/>
            <person name="Pohl T."/>
            <person name="Merkel B.J."/>
            <person name="Hornburger P."/>
            <person name="Mueller R.-W."/>
            <person name="Bruemmer F."/>
            <person name="Labrenz M."/>
            <person name="Spormann A.M."/>
            <person name="Op den Camp H."/>
            <person name="Overmann J."/>
            <person name="Amann R."/>
            <person name="Jetten M.S.M."/>
            <person name="Mascher T."/>
            <person name="Medema M.H."/>
            <person name="Devos D.P."/>
            <person name="Kaster A.-K."/>
            <person name="Ovreas L."/>
            <person name="Rohde M."/>
            <person name="Galperin M.Y."/>
            <person name="Jogler C."/>
        </authorList>
    </citation>
    <scope>NUCLEOTIDE SEQUENCE [LARGE SCALE GENOMIC DNA]</scope>
    <source>
        <strain evidence="3 4">FC18</strain>
    </source>
</reference>
<dbReference type="InterPro" id="IPR015943">
    <property type="entry name" value="WD40/YVTN_repeat-like_dom_sf"/>
</dbReference>
<dbReference type="InterPro" id="IPR011047">
    <property type="entry name" value="Quinoprotein_ADH-like_sf"/>
</dbReference>
<dbReference type="SUPFAM" id="SSF50998">
    <property type="entry name" value="Quinoprotein alcohol dehydrogenase-like"/>
    <property type="match status" value="2"/>
</dbReference>
<feature type="domain" description="Pyrrolo-quinoline quinone repeat" evidence="2">
    <location>
        <begin position="101"/>
        <end position="350"/>
    </location>
</feature>
<protein>
    <submittedName>
        <fullName evidence="3">Outer membrane biogenesis protein BamB</fullName>
    </submittedName>
</protein>
<dbReference type="Pfam" id="PF13360">
    <property type="entry name" value="PQQ_2"/>
    <property type="match status" value="1"/>
</dbReference>
<dbReference type="InterPro" id="IPR018391">
    <property type="entry name" value="PQQ_b-propeller_rpt"/>
</dbReference>
<dbReference type="KEGG" id="mff:MFFC18_48930"/>
<dbReference type="EMBL" id="CP042912">
    <property type="protein sequence ID" value="QEG24970.1"/>
    <property type="molecule type" value="Genomic_DNA"/>
</dbReference>
<proteinExistence type="predicted"/>
<gene>
    <name evidence="3" type="ORF">MFFC18_48930</name>
</gene>